<gene>
    <name evidence="2" type="ORF">K6K41_18545</name>
</gene>
<evidence type="ECO:0000256" key="1">
    <source>
        <dbReference type="ARBA" id="ARBA00008791"/>
    </source>
</evidence>
<proteinExistence type="inferred from homology"/>
<accession>A0A9E6R7L0</accession>
<dbReference type="AlphaFoldDB" id="A0A9E6R7L0"/>
<dbReference type="Proteomes" id="UP000825701">
    <property type="component" value="Chromosome"/>
</dbReference>
<sequence length="276" mass="29872">MEATKAAGFASIMTHFDLGPWAEARGRLAAALADEHGARFIGVAAELPITVVSDINFAVEEVADDERRRANGDIAAAKKTFDAVVGSRNDVEWRCSLSDPTRFLIQQSRAADLIVVGRRASYDQSDPSMSVWPGVVAMEAGRPLLVVPPEKDFLAGHKVVVAWKETREARRAVKDALPILKRANEVVVMTASAHYRDESAEDVCSWLSRHGVACRPSLHAGEMTSVAGEVLDLVSDIGADLIVSGAYGHSRMREWLFGGATRDLLETSGACLFMSH</sequence>
<dbReference type="KEGG" id="cmet:K6K41_18545"/>
<organism evidence="2 3">
    <name type="scientific">Chenggangzhangella methanolivorans</name>
    <dbReference type="NCBI Taxonomy" id="1437009"/>
    <lineage>
        <taxon>Bacteria</taxon>
        <taxon>Pseudomonadati</taxon>
        <taxon>Pseudomonadota</taxon>
        <taxon>Alphaproteobacteria</taxon>
        <taxon>Hyphomicrobiales</taxon>
        <taxon>Methylopilaceae</taxon>
        <taxon>Chenggangzhangella</taxon>
    </lineage>
</organism>
<dbReference type="SUPFAM" id="SSF52402">
    <property type="entry name" value="Adenine nucleotide alpha hydrolases-like"/>
    <property type="match status" value="2"/>
</dbReference>
<dbReference type="Gene3D" id="3.40.50.12370">
    <property type="match status" value="1"/>
</dbReference>
<comment type="similarity">
    <text evidence="1">Belongs to the universal stress protein A family.</text>
</comment>
<reference evidence="2" key="1">
    <citation type="submission" date="2021-08" db="EMBL/GenBank/DDBJ databases">
        <authorList>
            <person name="Zhang H."/>
            <person name="Xu M."/>
            <person name="Yu Z."/>
            <person name="Yang L."/>
            <person name="Cai Y."/>
        </authorList>
    </citation>
    <scope>NUCLEOTIDE SEQUENCE</scope>
    <source>
        <strain evidence="2">CHL1</strain>
    </source>
</reference>
<dbReference type="CDD" id="cd00293">
    <property type="entry name" value="USP-like"/>
    <property type="match status" value="1"/>
</dbReference>
<dbReference type="PANTHER" id="PTHR46268:SF15">
    <property type="entry name" value="UNIVERSAL STRESS PROTEIN HP_0031"/>
    <property type="match status" value="1"/>
</dbReference>
<evidence type="ECO:0000313" key="3">
    <source>
        <dbReference type="Proteomes" id="UP000825701"/>
    </source>
</evidence>
<dbReference type="EMBL" id="CP081869">
    <property type="protein sequence ID" value="QZN98901.1"/>
    <property type="molecule type" value="Genomic_DNA"/>
</dbReference>
<evidence type="ECO:0000313" key="2">
    <source>
        <dbReference type="EMBL" id="QZN98901.1"/>
    </source>
</evidence>
<dbReference type="RefSeq" id="WP_261401888.1">
    <property type="nucleotide sequence ID" value="NZ_CP081869.1"/>
</dbReference>
<protein>
    <submittedName>
        <fullName evidence="2">Universal stress protein</fullName>
    </submittedName>
</protein>
<keyword evidence="3" id="KW-1185">Reference proteome</keyword>
<dbReference type="PANTHER" id="PTHR46268">
    <property type="entry name" value="STRESS RESPONSE PROTEIN NHAX"/>
    <property type="match status" value="1"/>
</dbReference>
<name>A0A9E6R7L0_9HYPH</name>